<name>A0AAV2S0Z9_MEGNR</name>
<reference evidence="3 4" key="1">
    <citation type="submission" date="2024-05" db="EMBL/GenBank/DDBJ databases">
        <authorList>
            <person name="Wallberg A."/>
        </authorList>
    </citation>
    <scope>NUCLEOTIDE SEQUENCE [LARGE SCALE GENOMIC DNA]</scope>
</reference>
<accession>A0AAV2S0Z9</accession>
<dbReference type="GO" id="GO:0030247">
    <property type="term" value="F:polysaccharide binding"/>
    <property type="evidence" value="ECO:0007669"/>
    <property type="project" value="InterPro"/>
</dbReference>
<evidence type="ECO:0000259" key="2">
    <source>
        <dbReference type="Pfam" id="PF00553"/>
    </source>
</evidence>
<dbReference type="GO" id="GO:0005975">
    <property type="term" value="P:carbohydrate metabolic process"/>
    <property type="evidence" value="ECO:0007669"/>
    <property type="project" value="InterPro"/>
</dbReference>
<evidence type="ECO:0000256" key="1">
    <source>
        <dbReference type="SAM" id="SignalP"/>
    </source>
</evidence>
<protein>
    <recommendedName>
        <fullName evidence="2">CBM2 domain-containing protein</fullName>
    </recommendedName>
</protein>
<organism evidence="3 4">
    <name type="scientific">Meganyctiphanes norvegica</name>
    <name type="common">Northern krill</name>
    <name type="synonym">Thysanopoda norvegica</name>
    <dbReference type="NCBI Taxonomy" id="48144"/>
    <lineage>
        <taxon>Eukaryota</taxon>
        <taxon>Metazoa</taxon>
        <taxon>Ecdysozoa</taxon>
        <taxon>Arthropoda</taxon>
        <taxon>Crustacea</taxon>
        <taxon>Multicrustacea</taxon>
        <taxon>Malacostraca</taxon>
        <taxon>Eumalacostraca</taxon>
        <taxon>Eucarida</taxon>
        <taxon>Euphausiacea</taxon>
        <taxon>Euphausiidae</taxon>
        <taxon>Meganyctiphanes</taxon>
    </lineage>
</organism>
<dbReference type="EMBL" id="CAXKWB010041461">
    <property type="protein sequence ID" value="CAL4156406.1"/>
    <property type="molecule type" value="Genomic_DNA"/>
</dbReference>
<feature type="non-terminal residue" evidence="3">
    <location>
        <position position="1"/>
    </location>
</feature>
<proteinExistence type="predicted"/>
<gene>
    <name evidence="3" type="ORF">MNOR_LOCUS31712</name>
</gene>
<dbReference type="AlphaFoldDB" id="A0AAV2S0Z9"/>
<comment type="caution">
    <text evidence="3">The sequence shown here is derived from an EMBL/GenBank/DDBJ whole genome shotgun (WGS) entry which is preliminary data.</text>
</comment>
<feature type="chain" id="PRO_5043752277" description="CBM2 domain-containing protein" evidence="1">
    <location>
        <begin position="17"/>
        <end position="121"/>
    </location>
</feature>
<dbReference type="InterPro" id="IPR001919">
    <property type="entry name" value="CBD2"/>
</dbReference>
<dbReference type="InterPro" id="IPR012291">
    <property type="entry name" value="CBM2_carb-bd_dom_sf"/>
</dbReference>
<sequence>AVVLCVLCAATSGVQGQCIVVQNNAWDAGWDGSLEIPVTTTVSAWTIDIEFDVAPTEVLCWVGVVSPSGSSDTYSIDNEGFDGDQPAGSTFSLPLQYHFATGSQMPLITSVSWNGDVLCSG</sequence>
<keyword evidence="1" id="KW-0732">Signal</keyword>
<dbReference type="Gene3D" id="2.60.40.290">
    <property type="match status" value="1"/>
</dbReference>
<feature type="non-terminal residue" evidence="3">
    <location>
        <position position="121"/>
    </location>
</feature>
<keyword evidence="4" id="KW-1185">Reference proteome</keyword>
<evidence type="ECO:0000313" key="4">
    <source>
        <dbReference type="Proteomes" id="UP001497623"/>
    </source>
</evidence>
<dbReference type="Proteomes" id="UP001497623">
    <property type="component" value="Unassembled WGS sequence"/>
</dbReference>
<dbReference type="GO" id="GO:0004553">
    <property type="term" value="F:hydrolase activity, hydrolyzing O-glycosyl compounds"/>
    <property type="evidence" value="ECO:0007669"/>
    <property type="project" value="InterPro"/>
</dbReference>
<feature type="domain" description="CBM2" evidence="2">
    <location>
        <begin position="18"/>
        <end position="107"/>
    </location>
</feature>
<dbReference type="Pfam" id="PF00553">
    <property type="entry name" value="CBM_2"/>
    <property type="match status" value="1"/>
</dbReference>
<feature type="signal peptide" evidence="1">
    <location>
        <begin position="1"/>
        <end position="16"/>
    </location>
</feature>
<evidence type="ECO:0000313" key="3">
    <source>
        <dbReference type="EMBL" id="CAL4156406.1"/>
    </source>
</evidence>